<accession>A0A914DKX5</accession>
<feature type="domain" description="Zinc finger CHCC-type" evidence="1">
    <location>
        <begin position="92"/>
        <end position="127"/>
    </location>
</feature>
<organism evidence="2 3">
    <name type="scientific">Acrobeloides nanus</name>
    <dbReference type="NCBI Taxonomy" id="290746"/>
    <lineage>
        <taxon>Eukaryota</taxon>
        <taxon>Metazoa</taxon>
        <taxon>Ecdysozoa</taxon>
        <taxon>Nematoda</taxon>
        <taxon>Chromadorea</taxon>
        <taxon>Rhabditida</taxon>
        <taxon>Tylenchina</taxon>
        <taxon>Cephalobomorpha</taxon>
        <taxon>Cephaloboidea</taxon>
        <taxon>Cephalobidae</taxon>
        <taxon>Acrobeloides</taxon>
    </lineage>
</organism>
<proteinExistence type="predicted"/>
<evidence type="ECO:0000259" key="1">
    <source>
        <dbReference type="Pfam" id="PF10276"/>
    </source>
</evidence>
<protein>
    <submittedName>
        <fullName evidence="3">Zinc finger CHCC-type domain-containing protein</fullName>
    </submittedName>
</protein>
<evidence type="ECO:0000313" key="2">
    <source>
        <dbReference type="Proteomes" id="UP000887540"/>
    </source>
</evidence>
<dbReference type="InterPro" id="IPR019401">
    <property type="entry name" value="Znf_CHCC"/>
</dbReference>
<dbReference type="Gene3D" id="2.60.260.40">
    <property type="entry name" value="q5lls5 like domains"/>
    <property type="match status" value="1"/>
</dbReference>
<dbReference type="PANTHER" id="PTHR13156">
    <property type="entry name" value="NADH-UBIQUINONE OXIDOREDUCTASE 13 KD-A SUBUNIT"/>
    <property type="match status" value="1"/>
</dbReference>
<reference evidence="3" key="1">
    <citation type="submission" date="2022-11" db="UniProtKB">
        <authorList>
            <consortium name="WormBaseParasite"/>
        </authorList>
    </citation>
    <scope>IDENTIFICATION</scope>
</reference>
<evidence type="ECO:0000313" key="3">
    <source>
        <dbReference type="WBParaSite" id="ACRNAN_scaffold3062.g27499.t1"/>
    </source>
</evidence>
<dbReference type="AlphaFoldDB" id="A0A914DKX5"/>
<dbReference type="PANTHER" id="PTHR13156:SF0">
    <property type="entry name" value="NADH DEHYDROGENASE [UBIQUINONE] IRON-SULFUR PROTEIN 6, MITOCHONDRIAL"/>
    <property type="match status" value="1"/>
</dbReference>
<dbReference type="FunFam" id="2.60.260.40:FF:000003">
    <property type="entry name" value="NADH dehydrogenase [ubiquinone] iron-sulfur protein 6, mitochondrial"/>
    <property type="match status" value="1"/>
</dbReference>
<dbReference type="GO" id="GO:0006120">
    <property type="term" value="P:mitochondrial electron transport, NADH to ubiquinone"/>
    <property type="evidence" value="ECO:0007669"/>
    <property type="project" value="TreeGrafter"/>
</dbReference>
<name>A0A914DKX5_9BILA</name>
<dbReference type="Pfam" id="PF10276">
    <property type="entry name" value="zf-CHCC"/>
    <property type="match status" value="1"/>
</dbReference>
<dbReference type="GO" id="GO:0005739">
    <property type="term" value="C:mitochondrion"/>
    <property type="evidence" value="ECO:0007669"/>
    <property type="project" value="GOC"/>
</dbReference>
<dbReference type="WBParaSite" id="ACRNAN_scaffold3062.g27499.t1">
    <property type="protein sequence ID" value="ACRNAN_scaffold3062.g27499.t1"/>
    <property type="gene ID" value="ACRNAN_scaffold3062.g27499"/>
</dbReference>
<dbReference type="Proteomes" id="UP000887540">
    <property type="component" value="Unplaced"/>
</dbReference>
<keyword evidence="2" id="KW-1185">Reference proteome</keyword>
<sequence length="145" mass="16234">MQRLNLLVSRNCVSNLTRLASDVKSDKALTKPAPKTLSEKTAVYDQQITHTGQAWDTADYRNIRFEISPKQVNPNFAQRLISEVPSIPSEEHVVHCDGGHPALGHPRVYINLDKPGNHACGYCGQRFHNVHSTKGEDTKKNHIQV</sequence>